<dbReference type="InterPro" id="IPR035906">
    <property type="entry name" value="MetI-like_sf"/>
</dbReference>
<dbReference type="SUPFAM" id="SSF161098">
    <property type="entry name" value="MetI-like"/>
    <property type="match status" value="1"/>
</dbReference>
<dbReference type="EMBL" id="SJOI01000001">
    <property type="protein sequence ID" value="TCL04736.1"/>
    <property type="molecule type" value="Genomic_DNA"/>
</dbReference>
<comment type="caution">
    <text evidence="12">The sequence shown here is derived from an EMBL/GenBank/DDBJ whole genome shotgun (WGS) entry which is preliminary data.</text>
</comment>
<feature type="transmembrane region" description="Helical" evidence="10">
    <location>
        <begin position="154"/>
        <end position="174"/>
    </location>
</feature>
<evidence type="ECO:0000256" key="6">
    <source>
        <dbReference type="ARBA" id="ARBA00022692"/>
    </source>
</evidence>
<keyword evidence="8 10" id="KW-1133">Transmembrane helix</keyword>
<evidence type="ECO:0000256" key="1">
    <source>
        <dbReference type="ARBA" id="ARBA00004429"/>
    </source>
</evidence>
<reference evidence="12 13" key="1">
    <citation type="submission" date="2019-02" db="EMBL/GenBank/DDBJ databases">
        <title>Investigation of anaerobic lignin degradation for improved lignocellulosic biofuels.</title>
        <authorList>
            <person name="Deangelis K."/>
        </authorList>
    </citation>
    <scope>NUCLEOTIDE SEQUENCE [LARGE SCALE GENOMIC DNA]</scope>
    <source>
        <strain evidence="12 13">159R</strain>
    </source>
</reference>
<keyword evidence="4" id="KW-1003">Cell membrane</keyword>
<dbReference type="GO" id="GO:0022857">
    <property type="term" value="F:transmembrane transporter activity"/>
    <property type="evidence" value="ECO:0007669"/>
    <property type="project" value="InterPro"/>
</dbReference>
<feature type="transmembrane region" description="Helical" evidence="10">
    <location>
        <begin position="101"/>
        <end position="120"/>
    </location>
</feature>
<keyword evidence="7" id="KW-0029">Amino-acid transport</keyword>
<evidence type="ECO:0000256" key="4">
    <source>
        <dbReference type="ARBA" id="ARBA00022475"/>
    </source>
</evidence>
<evidence type="ECO:0000256" key="5">
    <source>
        <dbReference type="ARBA" id="ARBA00022519"/>
    </source>
</evidence>
<dbReference type="Pfam" id="PF00528">
    <property type="entry name" value="BPD_transp_1"/>
    <property type="match status" value="1"/>
</dbReference>
<dbReference type="GO" id="GO:0006865">
    <property type="term" value="P:amino acid transport"/>
    <property type="evidence" value="ECO:0007669"/>
    <property type="project" value="UniProtKB-KW"/>
</dbReference>
<comment type="similarity">
    <text evidence="2">Belongs to the binding-protein-dependent transport system permease family. HisMQ subfamily.</text>
</comment>
<dbReference type="PROSITE" id="PS50928">
    <property type="entry name" value="ABC_TM1"/>
    <property type="match status" value="1"/>
</dbReference>
<feature type="transmembrane region" description="Helical" evidence="10">
    <location>
        <begin position="20"/>
        <end position="48"/>
    </location>
</feature>
<dbReference type="InterPro" id="IPR000515">
    <property type="entry name" value="MetI-like"/>
</dbReference>
<feature type="domain" description="ABC transmembrane type-1" evidence="11">
    <location>
        <begin position="21"/>
        <end position="225"/>
    </location>
</feature>
<evidence type="ECO:0000256" key="9">
    <source>
        <dbReference type="ARBA" id="ARBA00023136"/>
    </source>
</evidence>
<sequence length="239" mass="25261">MNNESFFTLVGFSANGWGAILLSGVAVTLAAAVSGLVLGLLIGVFGAWAKISGGKTLRFLADAYTTLLRGVPDLLVIYLFYFGSSSILTAIAGYFGSKGFFALPGFIAGTIAIAVIAGALSTEVLRGAFQAVSKGELEAARAYGMGFFLRFRRIITPLTLRHALPGISNVWLGLLKESSLLSVTGVAELMRQAQVASGSTRLPFNFFLAAAALYIILASLSGVLVHLSERHYSRGTRRT</sequence>
<keyword evidence="9 10" id="KW-0472">Membrane</keyword>
<organism evidence="12 13">
    <name type="scientific">Sodalis ligni</name>
    <dbReference type="NCBI Taxonomy" id="2697027"/>
    <lineage>
        <taxon>Bacteria</taxon>
        <taxon>Pseudomonadati</taxon>
        <taxon>Pseudomonadota</taxon>
        <taxon>Gammaproteobacteria</taxon>
        <taxon>Enterobacterales</taxon>
        <taxon>Bruguierivoracaceae</taxon>
        <taxon>Sodalis</taxon>
    </lineage>
</organism>
<keyword evidence="5" id="KW-0997">Cell inner membrane</keyword>
<dbReference type="InterPro" id="IPR051613">
    <property type="entry name" value="ABC_transp_permease_HisMQ"/>
</dbReference>
<evidence type="ECO:0000256" key="3">
    <source>
        <dbReference type="ARBA" id="ARBA00022448"/>
    </source>
</evidence>
<dbReference type="AlphaFoldDB" id="A0A4R1NJ14"/>
<dbReference type="GO" id="GO:0043190">
    <property type="term" value="C:ATP-binding cassette (ABC) transporter complex"/>
    <property type="evidence" value="ECO:0007669"/>
    <property type="project" value="InterPro"/>
</dbReference>
<dbReference type="NCBIfam" id="TIGR01726">
    <property type="entry name" value="HEQRo_perm_3TM"/>
    <property type="match status" value="1"/>
</dbReference>
<keyword evidence="13" id="KW-1185">Reference proteome</keyword>
<evidence type="ECO:0000259" key="11">
    <source>
        <dbReference type="PROSITE" id="PS50928"/>
    </source>
</evidence>
<dbReference type="PANTHER" id="PTHR30133">
    <property type="entry name" value="CATIONIC AMINO ACID TRANSPORTER, MEMBRANE COMPONENT"/>
    <property type="match status" value="1"/>
</dbReference>
<evidence type="ECO:0000256" key="8">
    <source>
        <dbReference type="ARBA" id="ARBA00022989"/>
    </source>
</evidence>
<name>A0A4R1NJ14_9GAMM</name>
<proteinExistence type="inferred from homology"/>
<dbReference type="PANTHER" id="PTHR30133:SF2">
    <property type="entry name" value="ARGININE ABC TRANSPORTER PERMEASE PROTEIN ARTQ"/>
    <property type="match status" value="1"/>
</dbReference>
<dbReference type="InterPro" id="IPR010065">
    <property type="entry name" value="AA_ABC_transptr_permease_3TM"/>
</dbReference>
<gene>
    <name evidence="12" type="ORF">EZJ58_2872</name>
</gene>
<evidence type="ECO:0000313" key="13">
    <source>
        <dbReference type="Proteomes" id="UP000294555"/>
    </source>
</evidence>
<feature type="transmembrane region" description="Helical" evidence="10">
    <location>
        <begin position="75"/>
        <end position="95"/>
    </location>
</feature>
<feature type="transmembrane region" description="Helical" evidence="10">
    <location>
        <begin position="206"/>
        <end position="227"/>
    </location>
</feature>
<dbReference type="RefSeq" id="WP_132923502.1">
    <property type="nucleotide sequence ID" value="NZ_SJOI01000001.1"/>
</dbReference>
<comment type="subcellular location">
    <subcellularLocation>
        <location evidence="1">Cell inner membrane</location>
        <topology evidence="1">Multi-pass membrane protein</topology>
    </subcellularLocation>
    <subcellularLocation>
        <location evidence="10">Cell membrane</location>
        <topology evidence="10">Multi-pass membrane protein</topology>
    </subcellularLocation>
</comment>
<evidence type="ECO:0000256" key="7">
    <source>
        <dbReference type="ARBA" id="ARBA00022970"/>
    </source>
</evidence>
<dbReference type="Gene3D" id="1.10.3720.10">
    <property type="entry name" value="MetI-like"/>
    <property type="match status" value="1"/>
</dbReference>
<protein>
    <submittedName>
        <fullName evidence="12">Amino acid ABC transporter membrane protein 1 (PAAT family)</fullName>
    </submittedName>
</protein>
<dbReference type="CDD" id="cd06261">
    <property type="entry name" value="TM_PBP2"/>
    <property type="match status" value="1"/>
</dbReference>
<dbReference type="Proteomes" id="UP000294555">
    <property type="component" value="Unassembled WGS sequence"/>
</dbReference>
<keyword evidence="3 10" id="KW-0813">Transport</keyword>
<evidence type="ECO:0000256" key="2">
    <source>
        <dbReference type="ARBA" id="ARBA00010072"/>
    </source>
</evidence>
<dbReference type="OrthoDB" id="7026155at2"/>
<accession>A0A4R1NJ14</accession>
<evidence type="ECO:0000256" key="10">
    <source>
        <dbReference type="RuleBase" id="RU363032"/>
    </source>
</evidence>
<evidence type="ECO:0000313" key="12">
    <source>
        <dbReference type="EMBL" id="TCL04736.1"/>
    </source>
</evidence>
<keyword evidence="6 10" id="KW-0812">Transmembrane</keyword>